<dbReference type="Gene3D" id="3.40.470.10">
    <property type="entry name" value="Uracil-DNA glycosylase-like domain"/>
    <property type="match status" value="1"/>
</dbReference>
<dbReference type="GO" id="GO:0051539">
    <property type="term" value="F:4 iron, 4 sulfur cluster binding"/>
    <property type="evidence" value="ECO:0007669"/>
    <property type="project" value="UniProtKB-KW"/>
</dbReference>
<dbReference type="Proteomes" id="UP000233425">
    <property type="component" value="Unassembled WGS sequence"/>
</dbReference>
<dbReference type="GeneID" id="93768732"/>
<dbReference type="RefSeq" id="WP_101028817.1">
    <property type="nucleotide sequence ID" value="NZ_CABMMZ010000038.1"/>
</dbReference>
<dbReference type="GO" id="GO:0004844">
    <property type="term" value="F:uracil DNA N-glycosylase activity"/>
    <property type="evidence" value="ECO:0007669"/>
    <property type="project" value="UniProtKB-EC"/>
</dbReference>
<evidence type="ECO:0000313" key="14">
    <source>
        <dbReference type="Proteomes" id="UP000233425"/>
    </source>
</evidence>
<evidence type="ECO:0000256" key="6">
    <source>
        <dbReference type="ARBA" id="ARBA00022723"/>
    </source>
</evidence>
<evidence type="ECO:0000256" key="4">
    <source>
        <dbReference type="ARBA" id="ARBA00019403"/>
    </source>
</evidence>
<name>A0A2N0UY22_9FIRM</name>
<dbReference type="EMBL" id="NNSR01000038">
    <property type="protein sequence ID" value="PKD31838.1"/>
    <property type="molecule type" value="Genomic_DNA"/>
</dbReference>
<evidence type="ECO:0000256" key="10">
    <source>
        <dbReference type="ARBA" id="ARBA00023014"/>
    </source>
</evidence>
<evidence type="ECO:0000256" key="8">
    <source>
        <dbReference type="ARBA" id="ARBA00022801"/>
    </source>
</evidence>
<dbReference type="Pfam" id="PF03167">
    <property type="entry name" value="UDG"/>
    <property type="match status" value="1"/>
</dbReference>
<feature type="domain" description="Uracil-DNA glycosylase-like" evidence="12">
    <location>
        <begin position="29"/>
        <end position="176"/>
    </location>
</feature>
<dbReference type="PANTHER" id="PTHR33693">
    <property type="entry name" value="TYPE-5 URACIL-DNA GLYCOSYLASE"/>
    <property type="match status" value="1"/>
</dbReference>
<evidence type="ECO:0000256" key="7">
    <source>
        <dbReference type="ARBA" id="ARBA00022763"/>
    </source>
</evidence>
<dbReference type="CDD" id="cd10030">
    <property type="entry name" value="UDG-F4_TTUDGA_SPO1dp_like"/>
    <property type="match status" value="1"/>
</dbReference>
<dbReference type="InterPro" id="IPR036895">
    <property type="entry name" value="Uracil-DNA_glycosylase-like_sf"/>
</dbReference>
<protein>
    <recommendedName>
        <fullName evidence="4">Type-4 uracil-DNA glycosylase</fullName>
        <ecNumber evidence="3">3.2.2.27</ecNumber>
    </recommendedName>
</protein>
<accession>A0A2N0UY22</accession>
<evidence type="ECO:0000256" key="11">
    <source>
        <dbReference type="ARBA" id="ARBA00023204"/>
    </source>
</evidence>
<comment type="caution">
    <text evidence="13">The sequence shown here is derived from an EMBL/GenBank/DDBJ whole genome shotgun (WGS) entry which is preliminary data.</text>
</comment>
<keyword evidence="9" id="KW-0408">Iron</keyword>
<evidence type="ECO:0000256" key="9">
    <source>
        <dbReference type="ARBA" id="ARBA00023004"/>
    </source>
</evidence>
<dbReference type="SUPFAM" id="SSF52141">
    <property type="entry name" value="Uracil-DNA glycosylase-like"/>
    <property type="match status" value="1"/>
</dbReference>
<keyword evidence="10" id="KW-0411">Iron-sulfur</keyword>
<gene>
    <name evidence="13" type="ORF">RBATCC27255_00753</name>
</gene>
<proteinExistence type="inferred from homology"/>
<comment type="similarity">
    <text evidence="2">Belongs to the uracil-DNA glycosylase (UDG) superfamily. Type 4 (UDGa) family.</text>
</comment>
<dbReference type="GO" id="GO:0046872">
    <property type="term" value="F:metal ion binding"/>
    <property type="evidence" value="ECO:0007669"/>
    <property type="project" value="UniProtKB-KW"/>
</dbReference>
<dbReference type="AlphaFoldDB" id="A0A2N0UY22"/>
<evidence type="ECO:0000259" key="12">
    <source>
        <dbReference type="SMART" id="SM00986"/>
    </source>
</evidence>
<evidence type="ECO:0000256" key="1">
    <source>
        <dbReference type="ARBA" id="ARBA00001400"/>
    </source>
</evidence>
<keyword evidence="7" id="KW-0227">DNA damage</keyword>
<dbReference type="InterPro" id="IPR005122">
    <property type="entry name" value="Uracil-DNA_glycosylase-like"/>
</dbReference>
<organism evidence="13 14">
    <name type="scientific">Ruminococcus bromii</name>
    <dbReference type="NCBI Taxonomy" id="40518"/>
    <lineage>
        <taxon>Bacteria</taxon>
        <taxon>Bacillati</taxon>
        <taxon>Bacillota</taxon>
        <taxon>Clostridia</taxon>
        <taxon>Eubacteriales</taxon>
        <taxon>Oscillospiraceae</taxon>
        <taxon>Ruminococcus</taxon>
    </lineage>
</organism>
<reference evidence="13" key="1">
    <citation type="journal article" date="2018" name="Environ. Microbiol.">
        <title>Sporulation capability and amylosome conservation among diverse human colonic and rumen isolates of the keystone starch-degrader Ruminococcus bromii.</title>
        <authorList>
            <person name="Mukhopadhya I."/>
            <person name="Morais S."/>
            <person name="Laverde-Gomez J."/>
            <person name="Sheridan P.O."/>
            <person name="Walker A.W."/>
            <person name="Kelly W."/>
            <person name="Klieve A.V."/>
            <person name="Ouwerkerk D."/>
            <person name="Duncan S.H."/>
            <person name="Louis P."/>
            <person name="Koropatkin N."/>
            <person name="Cockburn D."/>
            <person name="Kibler R."/>
            <person name="Cooper P.J."/>
            <person name="Sandoval C."/>
            <person name="Crost E."/>
            <person name="Juge N."/>
            <person name="Bayer E.A."/>
            <person name="Flint H.J."/>
        </authorList>
    </citation>
    <scope>NUCLEOTIDE SEQUENCE [LARGE SCALE GENOMIC DNA]</scope>
    <source>
        <strain evidence="13">ATCC 27255</strain>
    </source>
</reference>
<sequence length="191" mass="21971">MYNTWEELKSACENCHRCELCETRTNVVVGIGNENAEVMFIGEGPGENEDLQGEPFVGRAGKLLDKMLAAVDLDRNKNIYIANMVKCRPPKNRDPKPEEQEMCIEWLRTQVRMIKPKIIVCLGRIAAARLIKSDIKITKEHGQWIEKNGVLMMAMLHPAAILRDPRRKPDAFDDFLKLRDKINEVCDRTYE</sequence>
<dbReference type="SMART" id="SM00986">
    <property type="entry name" value="UDG"/>
    <property type="match status" value="1"/>
</dbReference>
<keyword evidence="8" id="KW-0378">Hydrolase</keyword>
<comment type="catalytic activity">
    <reaction evidence="1">
        <text>Hydrolyzes single-stranded DNA or mismatched double-stranded DNA and polynucleotides, releasing free uracil.</text>
        <dbReference type="EC" id="3.2.2.27"/>
    </reaction>
</comment>
<dbReference type="SMART" id="SM00987">
    <property type="entry name" value="UreE_C"/>
    <property type="match status" value="1"/>
</dbReference>
<keyword evidence="11" id="KW-0234">DNA repair</keyword>
<keyword evidence="5" id="KW-0004">4Fe-4S</keyword>
<dbReference type="PANTHER" id="PTHR33693:SF1">
    <property type="entry name" value="TYPE-4 URACIL-DNA GLYCOSYLASE"/>
    <property type="match status" value="1"/>
</dbReference>
<evidence type="ECO:0000256" key="5">
    <source>
        <dbReference type="ARBA" id="ARBA00022485"/>
    </source>
</evidence>
<evidence type="ECO:0000313" key="13">
    <source>
        <dbReference type="EMBL" id="PKD31838.1"/>
    </source>
</evidence>
<keyword evidence="14" id="KW-1185">Reference proteome</keyword>
<evidence type="ECO:0000256" key="3">
    <source>
        <dbReference type="ARBA" id="ARBA00012030"/>
    </source>
</evidence>
<dbReference type="GO" id="GO:0006281">
    <property type="term" value="P:DNA repair"/>
    <property type="evidence" value="ECO:0007669"/>
    <property type="project" value="UniProtKB-KW"/>
</dbReference>
<dbReference type="InterPro" id="IPR005273">
    <property type="entry name" value="Ura-DNA_glyco_family4"/>
</dbReference>
<dbReference type="EC" id="3.2.2.27" evidence="3"/>
<dbReference type="NCBIfam" id="TIGR00758">
    <property type="entry name" value="UDG_fam4"/>
    <property type="match status" value="1"/>
</dbReference>
<evidence type="ECO:0000256" key="2">
    <source>
        <dbReference type="ARBA" id="ARBA00006521"/>
    </source>
</evidence>
<keyword evidence="6" id="KW-0479">Metal-binding</keyword>
<dbReference type="InterPro" id="IPR051536">
    <property type="entry name" value="UDG_Type-4/5"/>
</dbReference>